<protein>
    <submittedName>
        <fullName evidence="1">Uncharacterized protein</fullName>
    </submittedName>
</protein>
<dbReference type="EMBL" id="JAVHNR010000015">
    <property type="protein sequence ID" value="KAK6329602.1"/>
    <property type="molecule type" value="Genomic_DNA"/>
</dbReference>
<comment type="caution">
    <text evidence="1">The sequence shown here is derived from an EMBL/GenBank/DDBJ whole genome shotgun (WGS) entry which is preliminary data.</text>
</comment>
<evidence type="ECO:0000313" key="1">
    <source>
        <dbReference type="EMBL" id="KAK6329602.1"/>
    </source>
</evidence>
<sequence length="512" mass="58752">MMKIQQVLIKSDTVWKVDENKKIFTISLWGALNPEKARIAGTYKATDIETVTEEVWELARQEIQKRYDLNLAGVSNAGEPTTKENFNSMMEAVQFLEHELDVSDISADESFLRLFRVTKGYLDDIWKETKENAEHKDIGSWVKYSGPGSPCSKLWDGGGYLFSTIFDSTLSSRFKIEFVEDPRSKSGSVPKKNHKLSVEEDHSILRLRDAWVRMNNSTGEISWFNDGYEFDHCGWTHVGQLPFKPKKKQKCHLVPVSCHSFAQIVEGVGINIGHLLFANLNGLEITDYNLSSKAYGTLSANDCRNASSYQFHDNVIYWIRDYDLLGKSATAPVVKIYDGRVSSFTISNSGVLFVYNPDRDLVEHAAGVTQKLLDNTILNWVPLKWQGEVKGISAEGDAVAIYNEEKLKLYPVQKMEHHDHEHNSCTTCAKIAEERANLRRAVEEQARRERIEEEKWRHFDIPSGRSRSDYNLIEGPNSKLYLERKDFQGRDIFIVYPRECRPAPFSLWRYLN</sequence>
<name>A0AAN8RIX3_9PEZI</name>
<dbReference type="AlphaFoldDB" id="A0AAN8RIX3"/>
<organism evidence="1 2">
    <name type="scientific">Orbilia javanica</name>
    <dbReference type="NCBI Taxonomy" id="47235"/>
    <lineage>
        <taxon>Eukaryota</taxon>
        <taxon>Fungi</taxon>
        <taxon>Dikarya</taxon>
        <taxon>Ascomycota</taxon>
        <taxon>Pezizomycotina</taxon>
        <taxon>Orbiliomycetes</taxon>
        <taxon>Orbiliales</taxon>
        <taxon>Orbiliaceae</taxon>
        <taxon>Orbilia</taxon>
    </lineage>
</organism>
<accession>A0AAN8RIX3</accession>
<evidence type="ECO:0000313" key="2">
    <source>
        <dbReference type="Proteomes" id="UP001313282"/>
    </source>
</evidence>
<gene>
    <name evidence="1" type="ORF">TWF718_003568</name>
</gene>
<reference evidence="1 2" key="1">
    <citation type="submission" date="2019-10" db="EMBL/GenBank/DDBJ databases">
        <authorList>
            <person name="Palmer J.M."/>
        </authorList>
    </citation>
    <scope>NUCLEOTIDE SEQUENCE [LARGE SCALE GENOMIC DNA]</scope>
    <source>
        <strain evidence="1 2">TWF718</strain>
    </source>
</reference>
<dbReference type="Proteomes" id="UP001313282">
    <property type="component" value="Unassembled WGS sequence"/>
</dbReference>
<keyword evidence="2" id="KW-1185">Reference proteome</keyword>
<proteinExistence type="predicted"/>